<proteinExistence type="predicted"/>
<organism evidence="1 2">
    <name type="scientific">Chenopodium quinoa</name>
    <name type="common">Quinoa</name>
    <dbReference type="NCBI Taxonomy" id="63459"/>
    <lineage>
        <taxon>Eukaryota</taxon>
        <taxon>Viridiplantae</taxon>
        <taxon>Streptophyta</taxon>
        <taxon>Embryophyta</taxon>
        <taxon>Tracheophyta</taxon>
        <taxon>Spermatophyta</taxon>
        <taxon>Magnoliopsida</taxon>
        <taxon>eudicotyledons</taxon>
        <taxon>Gunneridae</taxon>
        <taxon>Pentapetalae</taxon>
        <taxon>Caryophyllales</taxon>
        <taxon>Chenopodiaceae</taxon>
        <taxon>Chenopodioideae</taxon>
        <taxon>Atripliceae</taxon>
        <taxon>Chenopodium</taxon>
    </lineage>
</organism>
<dbReference type="Proteomes" id="UP000596660">
    <property type="component" value="Unplaced"/>
</dbReference>
<dbReference type="AlphaFoldDB" id="A0A803NDQ9"/>
<keyword evidence="2" id="KW-1185">Reference proteome</keyword>
<dbReference type="EnsemblPlants" id="AUR62044256-RA">
    <property type="protein sequence ID" value="AUR62044256-RA:cds"/>
    <property type="gene ID" value="AUR62044256"/>
</dbReference>
<evidence type="ECO:0000313" key="2">
    <source>
        <dbReference type="Proteomes" id="UP000596660"/>
    </source>
</evidence>
<reference evidence="1" key="2">
    <citation type="submission" date="2021-03" db="UniProtKB">
        <authorList>
            <consortium name="EnsemblPlants"/>
        </authorList>
    </citation>
    <scope>IDENTIFICATION</scope>
</reference>
<dbReference type="Gramene" id="AUR62044256-RA">
    <property type="protein sequence ID" value="AUR62044256-RA:cds"/>
    <property type="gene ID" value="AUR62044256"/>
</dbReference>
<evidence type="ECO:0000313" key="1">
    <source>
        <dbReference type="EnsemblPlants" id="AUR62044256-RA:cds"/>
    </source>
</evidence>
<dbReference type="Gene3D" id="1.25.40.20">
    <property type="entry name" value="Ankyrin repeat-containing domain"/>
    <property type="match status" value="1"/>
</dbReference>
<reference evidence="1" key="1">
    <citation type="journal article" date="2017" name="Nature">
        <title>The genome of Chenopodium quinoa.</title>
        <authorList>
            <person name="Jarvis D.E."/>
            <person name="Ho Y.S."/>
            <person name="Lightfoot D.J."/>
            <person name="Schmoeckel S.M."/>
            <person name="Li B."/>
            <person name="Borm T.J.A."/>
            <person name="Ohyanagi H."/>
            <person name="Mineta K."/>
            <person name="Michell C.T."/>
            <person name="Saber N."/>
            <person name="Kharbatia N.M."/>
            <person name="Rupper R.R."/>
            <person name="Sharp A.R."/>
            <person name="Dally N."/>
            <person name="Boughton B.A."/>
            <person name="Woo Y.H."/>
            <person name="Gao G."/>
            <person name="Schijlen E.G.W.M."/>
            <person name="Guo X."/>
            <person name="Momin A.A."/>
            <person name="Negrao S."/>
            <person name="Al-Babili S."/>
            <person name="Gehring C."/>
            <person name="Roessner U."/>
            <person name="Jung C."/>
            <person name="Murphy K."/>
            <person name="Arold S.T."/>
            <person name="Gojobori T."/>
            <person name="van der Linden C.G."/>
            <person name="van Loo E.N."/>
            <person name="Jellen E.N."/>
            <person name="Maughan P.J."/>
            <person name="Tester M."/>
        </authorList>
    </citation>
    <scope>NUCLEOTIDE SEQUENCE [LARGE SCALE GENOMIC DNA]</scope>
    <source>
        <strain evidence="1">cv. PI 614886</strain>
    </source>
</reference>
<name>A0A803NDQ9_CHEQI</name>
<accession>A0A803NDQ9</accession>
<protein>
    <submittedName>
        <fullName evidence="1">Uncharacterized protein</fullName>
    </submittedName>
</protein>
<dbReference type="InterPro" id="IPR036770">
    <property type="entry name" value="Ankyrin_rpt-contain_sf"/>
</dbReference>
<sequence length="252" mass="29612">MDKVDEKKYNVLHQWVQLNKIWPFELLFEDFPATRSKFYRDLIYKAEGSQGDTPLHVTLTIENRDIAMALIKDYQQEMKYSGMSTDDSPPWRIKNFVGHTPLHATTRSMMVYLQDVELLLRKFLRAQHDFFRMLRSNDGTTVLHLLKHVPDKIGRKLLKKFWWMTNVSDNKGRTALDEANEANIPWLKPSISELKNTTDHEGAMPLHRAILRKDMLLAKVLLLDDDVERNIEDYRGRNSMALLDKLVKEDKD</sequence>
<dbReference type="SUPFAM" id="SSF48403">
    <property type="entry name" value="Ankyrin repeat"/>
    <property type="match status" value="1"/>
</dbReference>